<dbReference type="Proteomes" id="UP000184480">
    <property type="component" value="Unassembled WGS sequence"/>
</dbReference>
<evidence type="ECO:0000259" key="6">
    <source>
        <dbReference type="PROSITE" id="PS50893"/>
    </source>
</evidence>
<evidence type="ECO:0000313" key="8">
    <source>
        <dbReference type="Proteomes" id="UP000184480"/>
    </source>
</evidence>
<dbReference type="SMART" id="SM00382">
    <property type="entry name" value="AAA"/>
    <property type="match status" value="1"/>
</dbReference>
<dbReference type="RefSeq" id="WP_062178383.1">
    <property type="nucleotide sequence ID" value="NZ_BBXL01000004.1"/>
</dbReference>
<evidence type="ECO:0000256" key="2">
    <source>
        <dbReference type="ARBA" id="ARBA00022448"/>
    </source>
</evidence>
<evidence type="ECO:0000256" key="4">
    <source>
        <dbReference type="ARBA" id="ARBA00022741"/>
    </source>
</evidence>
<accession>A0A1M5CWF8</accession>
<keyword evidence="5 7" id="KW-0067">ATP-binding</keyword>
<evidence type="ECO:0000313" key="7">
    <source>
        <dbReference type="EMBL" id="SHF59058.1"/>
    </source>
</evidence>
<comment type="similarity">
    <text evidence="1">Belongs to the ABC transporter superfamily.</text>
</comment>
<dbReference type="GO" id="GO:0016887">
    <property type="term" value="F:ATP hydrolysis activity"/>
    <property type="evidence" value="ECO:0007669"/>
    <property type="project" value="InterPro"/>
</dbReference>
<feature type="domain" description="ABC transporter" evidence="6">
    <location>
        <begin position="4"/>
        <end position="230"/>
    </location>
</feature>
<dbReference type="Gene3D" id="3.40.50.300">
    <property type="entry name" value="P-loop containing nucleotide triphosphate hydrolases"/>
    <property type="match status" value="1"/>
</dbReference>
<dbReference type="PROSITE" id="PS50893">
    <property type="entry name" value="ABC_TRANSPORTER_2"/>
    <property type="match status" value="1"/>
</dbReference>
<dbReference type="InterPro" id="IPR003439">
    <property type="entry name" value="ABC_transporter-like_ATP-bd"/>
</dbReference>
<dbReference type="SUPFAM" id="SSF52540">
    <property type="entry name" value="P-loop containing nucleoside triphosphate hydrolases"/>
    <property type="match status" value="1"/>
</dbReference>
<keyword evidence="3" id="KW-0536">Nodulation</keyword>
<organism evidence="7 8">
    <name type="scientific">Dysgonomonas macrotermitis</name>
    <dbReference type="NCBI Taxonomy" id="1346286"/>
    <lineage>
        <taxon>Bacteria</taxon>
        <taxon>Pseudomonadati</taxon>
        <taxon>Bacteroidota</taxon>
        <taxon>Bacteroidia</taxon>
        <taxon>Bacteroidales</taxon>
        <taxon>Dysgonomonadaceae</taxon>
        <taxon>Dysgonomonas</taxon>
    </lineage>
</organism>
<keyword evidence="2" id="KW-0813">Transport</keyword>
<name>A0A1M5CWF8_9BACT</name>
<dbReference type="STRING" id="1346286.SAMN05444362_1081"/>
<dbReference type="AlphaFoldDB" id="A0A1M5CWF8"/>
<dbReference type="InterPro" id="IPR050763">
    <property type="entry name" value="ABC_transporter_ATP-binding"/>
</dbReference>
<sequence>MIILAIKNLDYYYKEEYVLRNFNFSVKRGEIYGLVGKARSGKTTIINLVLGLLGAPSDTIFISGVDYANRRKDIAYVTGNVVDIPYYQNFLTVWENFKFLDVKFRFGEERIIEVLKTIGLASVRNKKVRILRSEQQKRLSIGLALFHNPEFLVFDDLFRDLKNQPKTQLYKLLIKIQKSGKTILLTNRNLKDIENICSTVGLLDSGNVLIEGTPKRVKDYIKNETGLRFDLEKAPHVNVIRIRGNYACS</sequence>
<evidence type="ECO:0000256" key="1">
    <source>
        <dbReference type="ARBA" id="ARBA00005417"/>
    </source>
</evidence>
<reference evidence="8" key="1">
    <citation type="submission" date="2016-11" db="EMBL/GenBank/DDBJ databases">
        <authorList>
            <person name="Varghese N."/>
            <person name="Submissions S."/>
        </authorList>
    </citation>
    <scope>NUCLEOTIDE SEQUENCE [LARGE SCALE GENOMIC DNA]</scope>
    <source>
        <strain evidence="8">DSM 27370</strain>
    </source>
</reference>
<dbReference type="PANTHER" id="PTHR42711">
    <property type="entry name" value="ABC TRANSPORTER ATP-BINDING PROTEIN"/>
    <property type="match status" value="1"/>
</dbReference>
<keyword evidence="4" id="KW-0547">Nucleotide-binding</keyword>
<dbReference type="OrthoDB" id="9801987at2"/>
<dbReference type="PANTHER" id="PTHR42711:SF5">
    <property type="entry name" value="ABC TRANSPORTER ATP-BINDING PROTEIN NATA"/>
    <property type="match status" value="1"/>
</dbReference>
<dbReference type="Pfam" id="PF00005">
    <property type="entry name" value="ABC_tran"/>
    <property type="match status" value="1"/>
</dbReference>
<dbReference type="EMBL" id="FQUC01000008">
    <property type="protein sequence ID" value="SHF59058.1"/>
    <property type="molecule type" value="Genomic_DNA"/>
</dbReference>
<dbReference type="InterPro" id="IPR003593">
    <property type="entry name" value="AAA+_ATPase"/>
</dbReference>
<protein>
    <submittedName>
        <fullName evidence="7">ABC-2 type transport system ATP-binding protein</fullName>
    </submittedName>
</protein>
<keyword evidence="8" id="KW-1185">Reference proteome</keyword>
<evidence type="ECO:0000256" key="5">
    <source>
        <dbReference type="ARBA" id="ARBA00022840"/>
    </source>
</evidence>
<dbReference type="GO" id="GO:0005524">
    <property type="term" value="F:ATP binding"/>
    <property type="evidence" value="ECO:0007669"/>
    <property type="project" value="UniProtKB-KW"/>
</dbReference>
<proteinExistence type="inferred from homology"/>
<evidence type="ECO:0000256" key="3">
    <source>
        <dbReference type="ARBA" id="ARBA00022458"/>
    </source>
</evidence>
<dbReference type="InterPro" id="IPR027417">
    <property type="entry name" value="P-loop_NTPase"/>
</dbReference>
<gene>
    <name evidence="7" type="ORF">SAMN05444362_1081</name>
</gene>